<sequence length="151" mass="16958">MLAIIQIEDLPPQLTDLEREAAAQGFRFLGRLIEEWETGKNRFDKPGERLLVATHSGCLVGIGGLNVDPYDSTGDTARLRRLYVANDFRRRGIGEALVYELLLDAHHRFRVVRLSTDTDAGDAFYSRLGFVRIKDANATHMLFTNAVGESH</sequence>
<dbReference type="OrthoDB" id="9815041at2"/>
<evidence type="ECO:0000256" key="1">
    <source>
        <dbReference type="ARBA" id="ARBA00022679"/>
    </source>
</evidence>
<evidence type="ECO:0000259" key="3">
    <source>
        <dbReference type="PROSITE" id="PS51186"/>
    </source>
</evidence>
<keyword evidence="5" id="KW-1185">Reference proteome</keyword>
<evidence type="ECO:0000313" key="5">
    <source>
        <dbReference type="Proteomes" id="UP000383122"/>
    </source>
</evidence>
<reference evidence="4 5" key="1">
    <citation type="submission" date="2019-08" db="EMBL/GenBank/DDBJ databases">
        <authorList>
            <person name="Peeters C."/>
        </authorList>
    </citation>
    <scope>NUCLEOTIDE SEQUENCE [LARGE SCALE GENOMIC DNA]</scope>
    <source>
        <strain evidence="4 5">LMG 31117</strain>
    </source>
</reference>
<name>A0A5E4ZIW5_9BURK</name>
<dbReference type="InterPro" id="IPR016181">
    <property type="entry name" value="Acyl_CoA_acyltransferase"/>
</dbReference>
<organism evidence="4 5">
    <name type="scientific">Pandoraea anapnoica</name>
    <dbReference type="NCBI Taxonomy" id="2508301"/>
    <lineage>
        <taxon>Bacteria</taxon>
        <taxon>Pseudomonadati</taxon>
        <taxon>Pseudomonadota</taxon>
        <taxon>Betaproteobacteria</taxon>
        <taxon>Burkholderiales</taxon>
        <taxon>Burkholderiaceae</taxon>
        <taxon>Pandoraea</taxon>
    </lineage>
</organism>
<dbReference type="CDD" id="cd04301">
    <property type="entry name" value="NAT_SF"/>
    <property type="match status" value="1"/>
</dbReference>
<dbReference type="PANTHER" id="PTHR43877">
    <property type="entry name" value="AMINOALKYLPHOSPHONATE N-ACETYLTRANSFERASE-RELATED-RELATED"/>
    <property type="match status" value="1"/>
</dbReference>
<accession>A0A5E4ZIW5</accession>
<evidence type="ECO:0000313" key="4">
    <source>
        <dbReference type="EMBL" id="VVE60886.1"/>
    </source>
</evidence>
<evidence type="ECO:0000256" key="2">
    <source>
        <dbReference type="ARBA" id="ARBA00023315"/>
    </source>
</evidence>
<gene>
    <name evidence="4" type="ORF">PAN31117_00393</name>
</gene>
<proteinExistence type="predicted"/>
<feature type="domain" description="N-acetyltransferase" evidence="3">
    <location>
        <begin position="5"/>
        <end position="151"/>
    </location>
</feature>
<dbReference type="Gene3D" id="3.40.630.30">
    <property type="match status" value="1"/>
</dbReference>
<dbReference type="Pfam" id="PF13508">
    <property type="entry name" value="Acetyltransf_7"/>
    <property type="match status" value="1"/>
</dbReference>
<protein>
    <submittedName>
        <fullName evidence="4">GNAT family N-acetyltransferase</fullName>
    </submittedName>
</protein>
<dbReference type="SUPFAM" id="SSF55729">
    <property type="entry name" value="Acyl-CoA N-acyltransferases (Nat)"/>
    <property type="match status" value="1"/>
</dbReference>
<dbReference type="GO" id="GO:0016747">
    <property type="term" value="F:acyltransferase activity, transferring groups other than amino-acyl groups"/>
    <property type="evidence" value="ECO:0007669"/>
    <property type="project" value="InterPro"/>
</dbReference>
<keyword evidence="1 4" id="KW-0808">Transferase</keyword>
<dbReference type="RefSeq" id="WP_150736692.1">
    <property type="nucleotide sequence ID" value="NZ_CABPSP010000001.1"/>
</dbReference>
<dbReference type="AlphaFoldDB" id="A0A5E4ZIW5"/>
<dbReference type="Proteomes" id="UP000383122">
    <property type="component" value="Unassembled WGS sequence"/>
</dbReference>
<dbReference type="PROSITE" id="PS51186">
    <property type="entry name" value="GNAT"/>
    <property type="match status" value="1"/>
</dbReference>
<dbReference type="InterPro" id="IPR050832">
    <property type="entry name" value="Bact_Acetyltransf"/>
</dbReference>
<dbReference type="InterPro" id="IPR000182">
    <property type="entry name" value="GNAT_dom"/>
</dbReference>
<keyword evidence="2" id="KW-0012">Acyltransferase</keyword>
<dbReference type="EMBL" id="CABPSP010000001">
    <property type="protein sequence ID" value="VVE60886.1"/>
    <property type="molecule type" value="Genomic_DNA"/>
</dbReference>